<dbReference type="PANTHER" id="PTHR13847">
    <property type="entry name" value="SARCOSINE DEHYDROGENASE-RELATED"/>
    <property type="match status" value="1"/>
</dbReference>
<evidence type="ECO:0000313" key="3">
    <source>
        <dbReference type="Proteomes" id="UP000631535"/>
    </source>
</evidence>
<dbReference type="Proteomes" id="UP000631535">
    <property type="component" value="Unassembled WGS sequence"/>
</dbReference>
<dbReference type="InterPro" id="IPR036188">
    <property type="entry name" value="FAD/NAD-bd_sf"/>
</dbReference>
<dbReference type="PANTHER" id="PTHR13847:SF281">
    <property type="entry name" value="FAD DEPENDENT OXIDOREDUCTASE DOMAIN-CONTAINING PROTEIN"/>
    <property type="match status" value="1"/>
</dbReference>
<dbReference type="InterPro" id="IPR006076">
    <property type="entry name" value="FAD-dep_OxRdtase"/>
</dbReference>
<dbReference type="EMBL" id="BMMP01000006">
    <property type="protein sequence ID" value="GGO47841.1"/>
    <property type="molecule type" value="Genomic_DNA"/>
</dbReference>
<sequence>MTTARHGGDGPGTGPPAVRCAAAHALAGTRPVPYWLDDPEHRPEALPALTGDEECDLLVVGGGYSGLWTALIAKERDPRRDVVLVEAKEVGWAASGRNGGFCDSSLTHGFANGLARWPGEFTTLERLGQRNLDAIEHAVQRYGIDCDFERTGEIGVATQPHQVAELREAAEQAKRLGLDADGCAAGEENVTFLDRDAVRAEVDSPSFLAGLWFRRGVALLNPAKLAWGLKHACVEAGVRVYENTPARQLASDDSTVGVRTPYGRVRARHVALGTNAFPSLLRRVRPYIVPVYDYALMTEPLSAEQRDSLGWRNRQGLADSANHFHYFRLTGDDRILWGGYDVLYHYGSRIAAEYDQRPETFHKLAGHFFDTFPQLAGLRFSHAWGGVIDTCSRFSPFFGTAHGGRVSYAAGYTGLGVGATRFGAEVMLDLLSGEQTERTQLEFVRSKPVPFPPEPFRWAGIALTQWSLARADARGGRRNLWLRTLDSMGMGFDS</sequence>
<dbReference type="Gene3D" id="3.30.9.10">
    <property type="entry name" value="D-Amino Acid Oxidase, subunit A, domain 2"/>
    <property type="match status" value="1"/>
</dbReference>
<evidence type="ECO:0000313" key="2">
    <source>
        <dbReference type="EMBL" id="GGO47841.1"/>
    </source>
</evidence>
<name>A0ABQ2M7P2_9ACTN</name>
<reference evidence="3" key="1">
    <citation type="journal article" date="2019" name="Int. J. Syst. Evol. Microbiol.">
        <title>The Global Catalogue of Microorganisms (GCM) 10K type strain sequencing project: providing services to taxonomists for standard genome sequencing and annotation.</title>
        <authorList>
            <consortium name="The Broad Institute Genomics Platform"/>
            <consortium name="The Broad Institute Genome Sequencing Center for Infectious Disease"/>
            <person name="Wu L."/>
            <person name="Ma J."/>
        </authorList>
    </citation>
    <scope>NUCLEOTIDE SEQUENCE [LARGE SCALE GENOMIC DNA]</scope>
    <source>
        <strain evidence="3">CGMCC 4.7178</strain>
    </source>
</reference>
<protein>
    <submittedName>
        <fullName evidence="2">Oxidoreductase</fullName>
    </submittedName>
</protein>
<proteinExistence type="predicted"/>
<gene>
    <name evidence="2" type="ORF">GCM10012287_21430</name>
</gene>
<accession>A0ABQ2M7P2</accession>
<dbReference type="Gene3D" id="3.50.50.60">
    <property type="entry name" value="FAD/NAD(P)-binding domain"/>
    <property type="match status" value="1"/>
</dbReference>
<comment type="caution">
    <text evidence="2">The sequence shown here is derived from an EMBL/GenBank/DDBJ whole genome shotgun (WGS) entry which is preliminary data.</text>
</comment>
<evidence type="ECO:0000259" key="1">
    <source>
        <dbReference type="Pfam" id="PF01266"/>
    </source>
</evidence>
<dbReference type="RefSeq" id="WP_189036870.1">
    <property type="nucleotide sequence ID" value="NZ_BMMP01000006.1"/>
</dbReference>
<keyword evidence="3" id="KW-1185">Reference proteome</keyword>
<organism evidence="2 3">
    <name type="scientific">Streptomyces daqingensis</name>
    <dbReference type="NCBI Taxonomy" id="1472640"/>
    <lineage>
        <taxon>Bacteria</taxon>
        <taxon>Bacillati</taxon>
        <taxon>Actinomycetota</taxon>
        <taxon>Actinomycetes</taxon>
        <taxon>Kitasatosporales</taxon>
        <taxon>Streptomycetaceae</taxon>
        <taxon>Streptomyces</taxon>
    </lineage>
</organism>
<feature type="domain" description="FAD dependent oxidoreductase" evidence="1">
    <location>
        <begin position="56"/>
        <end position="428"/>
    </location>
</feature>
<dbReference type="Pfam" id="PF01266">
    <property type="entry name" value="DAO"/>
    <property type="match status" value="1"/>
</dbReference>
<dbReference type="SUPFAM" id="SSF51905">
    <property type="entry name" value="FAD/NAD(P)-binding domain"/>
    <property type="match status" value="1"/>
</dbReference>